<feature type="transmembrane region" description="Helical" evidence="5">
    <location>
        <begin position="88"/>
        <end position="106"/>
    </location>
</feature>
<evidence type="ECO:0000256" key="4">
    <source>
        <dbReference type="ARBA" id="ARBA00023136"/>
    </source>
</evidence>
<feature type="transmembrane region" description="Helical" evidence="5">
    <location>
        <begin position="172"/>
        <end position="188"/>
    </location>
</feature>
<dbReference type="HOGENOM" id="CLU_070290_0_0_7"/>
<comment type="subcellular location">
    <subcellularLocation>
        <location evidence="1">Membrane</location>
        <topology evidence="1">Multi-pass membrane protein</topology>
    </subcellularLocation>
</comment>
<dbReference type="AlphaFoldDB" id="B5E992"/>
<dbReference type="eggNOG" id="COG0705">
    <property type="taxonomic scope" value="Bacteria"/>
</dbReference>
<name>B5E992_CITBB</name>
<proteinExistence type="predicted"/>
<dbReference type="InterPro" id="IPR035952">
    <property type="entry name" value="Rhomboid-like_sf"/>
</dbReference>
<reference evidence="6 7" key="1">
    <citation type="submission" date="2008-07" db="EMBL/GenBank/DDBJ databases">
        <title>Complete sequence of Geobacter bemidjiensis BEM.</title>
        <authorList>
            <consortium name="US DOE Joint Genome Institute"/>
            <person name="Lucas S."/>
            <person name="Copeland A."/>
            <person name="Lapidus A."/>
            <person name="Glavina del Rio T."/>
            <person name="Dalin E."/>
            <person name="Tice H."/>
            <person name="Bruce D."/>
            <person name="Goodwin L."/>
            <person name="Pitluck S."/>
            <person name="Kiss H."/>
            <person name="Brettin T."/>
            <person name="Detter J.C."/>
            <person name="Han C."/>
            <person name="Kuske C.R."/>
            <person name="Schmutz J."/>
            <person name="Larimer F."/>
            <person name="Land M."/>
            <person name="Hauser L."/>
            <person name="Kyrpides N."/>
            <person name="Lykidis A."/>
            <person name="Lovley D."/>
            <person name="Richardson P."/>
        </authorList>
    </citation>
    <scope>NUCLEOTIDE SEQUENCE [LARGE SCALE GENOMIC DNA]</scope>
    <source>
        <strain evidence="7">ATCC BAA-1014 / DSM 16622 / JCM 12645 / Bem</strain>
    </source>
</reference>
<evidence type="ECO:0008006" key="8">
    <source>
        <dbReference type="Google" id="ProtNLM"/>
    </source>
</evidence>
<evidence type="ECO:0000256" key="1">
    <source>
        <dbReference type="ARBA" id="ARBA00004141"/>
    </source>
</evidence>
<reference evidence="6 7" key="2">
    <citation type="journal article" date="2010" name="BMC Genomics">
        <title>The genome of Geobacter bemidjiensis, exemplar for the subsurface clade of Geobacter species that predominate in Fe(III)-reducing subsurface environments.</title>
        <authorList>
            <person name="Aklujkar M."/>
            <person name="Young N.D."/>
            <person name="Holmes D."/>
            <person name="Chavan M."/>
            <person name="Risso C."/>
            <person name="Kiss H.E."/>
            <person name="Han C.S."/>
            <person name="Land M.L."/>
            <person name="Lovley D.R."/>
        </authorList>
    </citation>
    <scope>NUCLEOTIDE SEQUENCE [LARGE SCALE GENOMIC DNA]</scope>
    <source>
        <strain evidence="7">ATCC BAA-1014 / DSM 16622 / JCM 12645 / Bem</strain>
    </source>
</reference>
<dbReference type="STRING" id="404380.Gbem_0198"/>
<keyword evidence="7" id="KW-1185">Reference proteome</keyword>
<feature type="transmembrane region" description="Helical" evidence="5">
    <location>
        <begin position="118"/>
        <end position="136"/>
    </location>
</feature>
<keyword evidence="2 5" id="KW-0812">Transmembrane</keyword>
<organism evidence="6 7">
    <name type="scientific">Citrifermentans bemidjiense (strain ATCC BAA-1014 / DSM 16622 / JCM 12645 / Bem)</name>
    <name type="common">Geobacter bemidjiensis</name>
    <dbReference type="NCBI Taxonomy" id="404380"/>
    <lineage>
        <taxon>Bacteria</taxon>
        <taxon>Pseudomonadati</taxon>
        <taxon>Thermodesulfobacteriota</taxon>
        <taxon>Desulfuromonadia</taxon>
        <taxon>Geobacterales</taxon>
        <taxon>Geobacteraceae</taxon>
        <taxon>Citrifermentans</taxon>
    </lineage>
</organism>
<dbReference type="KEGG" id="gbm:Gbem_0198"/>
<keyword evidence="4 5" id="KW-0472">Membrane</keyword>
<accession>B5E992</accession>
<feature type="transmembrane region" description="Helical" evidence="5">
    <location>
        <begin position="142"/>
        <end position="165"/>
    </location>
</feature>
<protein>
    <recommendedName>
        <fullName evidence="8">Peptidase S54 rhomboid domain-containing protein</fullName>
    </recommendedName>
</protein>
<gene>
    <name evidence="6" type="ordered locus">Gbem_0198</name>
</gene>
<sequence>MANSRQRAAGSKRTRSRAMRIIDLLERKLGRFAIPNLTLYLIAGQSFFYVMYLTGKLERSSTYFSADLLMAGEWWRIFTIPFDPPRSGVLFTLIAWYFFYMLGSALEEYWGAFRYNAYLFLGCLITLGASFLVPAYPISNAFLAGSVFLAFAALFPEFEILLFFILPVKIKWLALLTWLGYAYQFIFGDWTARVMVLAATANFLIFFARDILLNLRQGRRQIAKKVAKAPRKEQPLTHKCTTCGITDKTDPEMDFRYCPKCNGQYGYCRDHIFSHEHKK</sequence>
<evidence type="ECO:0000256" key="5">
    <source>
        <dbReference type="SAM" id="Phobius"/>
    </source>
</evidence>
<dbReference type="Gene3D" id="1.20.1540.10">
    <property type="entry name" value="Rhomboid-like"/>
    <property type="match status" value="1"/>
</dbReference>
<dbReference type="EMBL" id="CP001124">
    <property type="protein sequence ID" value="ACH37229.2"/>
    <property type="molecule type" value="Genomic_DNA"/>
</dbReference>
<feature type="transmembrane region" description="Helical" evidence="5">
    <location>
        <begin position="194"/>
        <end position="215"/>
    </location>
</feature>
<evidence type="ECO:0000313" key="7">
    <source>
        <dbReference type="Proteomes" id="UP000008825"/>
    </source>
</evidence>
<evidence type="ECO:0000313" key="6">
    <source>
        <dbReference type="EMBL" id="ACH37229.2"/>
    </source>
</evidence>
<evidence type="ECO:0000256" key="2">
    <source>
        <dbReference type="ARBA" id="ARBA00022692"/>
    </source>
</evidence>
<keyword evidence="3 5" id="KW-1133">Transmembrane helix</keyword>
<dbReference type="SUPFAM" id="SSF144091">
    <property type="entry name" value="Rhomboid-like"/>
    <property type="match status" value="1"/>
</dbReference>
<dbReference type="GO" id="GO:0016020">
    <property type="term" value="C:membrane"/>
    <property type="evidence" value="ECO:0007669"/>
    <property type="project" value="UniProtKB-SubCell"/>
</dbReference>
<feature type="transmembrane region" description="Helical" evidence="5">
    <location>
        <begin position="37"/>
        <end position="55"/>
    </location>
</feature>
<evidence type="ECO:0000256" key="3">
    <source>
        <dbReference type="ARBA" id="ARBA00022989"/>
    </source>
</evidence>
<dbReference type="Proteomes" id="UP000008825">
    <property type="component" value="Chromosome"/>
</dbReference>